<dbReference type="EMBL" id="CP144748">
    <property type="protein sequence ID" value="WVZ68389.1"/>
    <property type="molecule type" value="Genomic_DNA"/>
</dbReference>
<reference evidence="2 3" key="1">
    <citation type="submission" date="2024-02" db="EMBL/GenBank/DDBJ databases">
        <title>High-quality chromosome-scale genome assembly of Pensacola bahiagrass (Paspalum notatum Flugge var. saurae).</title>
        <authorList>
            <person name="Vega J.M."/>
            <person name="Podio M."/>
            <person name="Orjuela J."/>
            <person name="Siena L.A."/>
            <person name="Pessino S.C."/>
            <person name="Combes M.C."/>
            <person name="Mariac C."/>
            <person name="Albertini E."/>
            <person name="Pupilli F."/>
            <person name="Ortiz J.P.A."/>
            <person name="Leblanc O."/>
        </authorList>
    </citation>
    <scope>NUCLEOTIDE SEQUENCE [LARGE SCALE GENOMIC DNA]</scope>
    <source>
        <strain evidence="2">R1</strain>
        <tissue evidence="2">Leaf</tissue>
    </source>
</reference>
<organism evidence="2 3">
    <name type="scientific">Paspalum notatum var. saurae</name>
    <dbReference type="NCBI Taxonomy" id="547442"/>
    <lineage>
        <taxon>Eukaryota</taxon>
        <taxon>Viridiplantae</taxon>
        <taxon>Streptophyta</taxon>
        <taxon>Embryophyta</taxon>
        <taxon>Tracheophyta</taxon>
        <taxon>Spermatophyta</taxon>
        <taxon>Magnoliopsida</taxon>
        <taxon>Liliopsida</taxon>
        <taxon>Poales</taxon>
        <taxon>Poaceae</taxon>
        <taxon>PACMAD clade</taxon>
        <taxon>Panicoideae</taxon>
        <taxon>Andropogonodae</taxon>
        <taxon>Paspaleae</taxon>
        <taxon>Paspalinae</taxon>
        <taxon>Paspalum</taxon>
    </lineage>
</organism>
<gene>
    <name evidence="2" type="ORF">U9M48_017335</name>
</gene>
<proteinExistence type="predicted"/>
<dbReference type="AlphaFoldDB" id="A0AAQ3T989"/>
<keyword evidence="3" id="KW-1185">Reference proteome</keyword>
<evidence type="ECO:0000313" key="3">
    <source>
        <dbReference type="Proteomes" id="UP001341281"/>
    </source>
</evidence>
<dbReference type="Proteomes" id="UP001341281">
    <property type="component" value="Chromosome 04"/>
</dbReference>
<feature type="compositionally biased region" description="Basic and acidic residues" evidence="1">
    <location>
        <begin position="22"/>
        <end position="32"/>
    </location>
</feature>
<accession>A0AAQ3T989</accession>
<sequence length="32" mass="3888">MGTWRRLRNRSSRRPRGPRPMHPAERGFRKAI</sequence>
<evidence type="ECO:0000313" key="2">
    <source>
        <dbReference type="EMBL" id="WVZ68389.1"/>
    </source>
</evidence>
<protein>
    <submittedName>
        <fullName evidence="2">Uncharacterized protein</fullName>
    </submittedName>
</protein>
<feature type="region of interest" description="Disordered" evidence="1">
    <location>
        <begin position="1"/>
        <end position="32"/>
    </location>
</feature>
<name>A0AAQ3T989_PASNO</name>
<feature type="compositionally biased region" description="Basic residues" evidence="1">
    <location>
        <begin position="1"/>
        <end position="19"/>
    </location>
</feature>
<evidence type="ECO:0000256" key="1">
    <source>
        <dbReference type="SAM" id="MobiDB-lite"/>
    </source>
</evidence>